<accession>A0A8J3AMF7</accession>
<keyword evidence="6 7" id="KW-0472">Membrane</keyword>
<feature type="transmembrane region" description="Helical" evidence="7">
    <location>
        <begin position="270"/>
        <end position="294"/>
    </location>
</feature>
<organism evidence="9 10">
    <name type="scientific">Gottfriedia solisilvae</name>
    <dbReference type="NCBI Taxonomy" id="1516104"/>
    <lineage>
        <taxon>Bacteria</taxon>
        <taxon>Bacillati</taxon>
        <taxon>Bacillota</taxon>
        <taxon>Bacilli</taxon>
        <taxon>Bacillales</taxon>
        <taxon>Bacillaceae</taxon>
        <taxon>Gottfriedia</taxon>
    </lineage>
</organism>
<dbReference type="EMBL" id="BMHB01000003">
    <property type="protein sequence ID" value="GGI17203.1"/>
    <property type="molecule type" value="Genomic_DNA"/>
</dbReference>
<dbReference type="Proteomes" id="UP000626244">
    <property type="component" value="Unassembled WGS sequence"/>
</dbReference>
<dbReference type="PANTHER" id="PTHR32322:SF18">
    <property type="entry name" value="S-ADENOSYLMETHIONINE_S-ADENOSYLHOMOCYSTEINE TRANSPORTER"/>
    <property type="match status" value="1"/>
</dbReference>
<evidence type="ECO:0000256" key="6">
    <source>
        <dbReference type="ARBA" id="ARBA00023136"/>
    </source>
</evidence>
<comment type="similarity">
    <text evidence="2">Belongs to the EamA transporter family.</text>
</comment>
<feature type="domain" description="EamA" evidence="8">
    <location>
        <begin position="149"/>
        <end position="287"/>
    </location>
</feature>
<dbReference type="PANTHER" id="PTHR32322">
    <property type="entry name" value="INNER MEMBRANE TRANSPORTER"/>
    <property type="match status" value="1"/>
</dbReference>
<evidence type="ECO:0000313" key="10">
    <source>
        <dbReference type="Proteomes" id="UP000626244"/>
    </source>
</evidence>
<feature type="domain" description="EamA" evidence="8">
    <location>
        <begin position="3"/>
        <end position="133"/>
    </location>
</feature>
<keyword evidence="4 7" id="KW-0812">Transmembrane</keyword>
<dbReference type="SUPFAM" id="SSF103481">
    <property type="entry name" value="Multidrug resistance efflux transporter EmrE"/>
    <property type="match status" value="2"/>
</dbReference>
<feature type="transmembrane region" description="Helical" evidence="7">
    <location>
        <begin position="144"/>
        <end position="167"/>
    </location>
</feature>
<sequence>MIIINYILICIIFGTTFLAIKFGIVSGVPPLFSAGLRFSLAGILVILYFLSKGEKVSSFIFSKRIMFIGFCLTFMTFSTLYWAEQYITSGLAAVLSATGPMMILLLQLKRSKKRIEKKQFIALLMAFSGVICVCLPGMSQHVTYLWIAACIAVLIGEVFYGFGSVYSKEFLTDFEEVSPFLINAVQMLYGGVFLLIISLLFEKPSIQTLYSWDAVWPILYLIFIGSIGGHGLYTWLLSKTNPVFPSTWLYVSPLIASVLGYFVMDEPIKAIMAIGGVLILVGVFIANWSTFALYRTQGNFLKKEIKEHKEEII</sequence>
<feature type="transmembrane region" description="Helical" evidence="7">
    <location>
        <begin position="248"/>
        <end position="264"/>
    </location>
</feature>
<dbReference type="InterPro" id="IPR037185">
    <property type="entry name" value="EmrE-like"/>
</dbReference>
<evidence type="ECO:0000256" key="5">
    <source>
        <dbReference type="ARBA" id="ARBA00022989"/>
    </source>
</evidence>
<comment type="subcellular location">
    <subcellularLocation>
        <location evidence="1">Cell membrane</location>
        <topology evidence="1">Multi-pass membrane protein</topology>
    </subcellularLocation>
</comment>
<comment type="caution">
    <text evidence="9">The sequence shown here is derived from an EMBL/GenBank/DDBJ whole genome shotgun (WGS) entry which is preliminary data.</text>
</comment>
<keyword evidence="3" id="KW-1003">Cell membrane</keyword>
<protein>
    <submittedName>
        <fullName evidence="9">Transporter</fullName>
    </submittedName>
</protein>
<keyword evidence="5 7" id="KW-1133">Transmembrane helix</keyword>
<evidence type="ECO:0000256" key="1">
    <source>
        <dbReference type="ARBA" id="ARBA00004651"/>
    </source>
</evidence>
<proteinExistence type="inferred from homology"/>
<evidence type="ECO:0000256" key="4">
    <source>
        <dbReference type="ARBA" id="ARBA00022692"/>
    </source>
</evidence>
<keyword evidence="10" id="KW-1185">Reference proteome</keyword>
<dbReference type="OrthoDB" id="9812547at2"/>
<evidence type="ECO:0000256" key="3">
    <source>
        <dbReference type="ARBA" id="ARBA00022475"/>
    </source>
</evidence>
<evidence type="ECO:0000313" key="9">
    <source>
        <dbReference type="EMBL" id="GGI17203.1"/>
    </source>
</evidence>
<dbReference type="InterPro" id="IPR050638">
    <property type="entry name" value="AA-Vitamin_Transporters"/>
</dbReference>
<feature type="transmembrane region" description="Helical" evidence="7">
    <location>
        <begin position="179"/>
        <end position="202"/>
    </location>
</feature>
<dbReference type="InterPro" id="IPR000620">
    <property type="entry name" value="EamA_dom"/>
</dbReference>
<dbReference type="Pfam" id="PF00892">
    <property type="entry name" value="EamA"/>
    <property type="match status" value="2"/>
</dbReference>
<reference evidence="10" key="1">
    <citation type="journal article" date="2019" name="Int. J. Syst. Evol. Microbiol.">
        <title>The Global Catalogue of Microorganisms (GCM) 10K type strain sequencing project: providing services to taxonomists for standard genome sequencing and annotation.</title>
        <authorList>
            <consortium name="The Broad Institute Genomics Platform"/>
            <consortium name="The Broad Institute Genome Sequencing Center for Infectious Disease"/>
            <person name="Wu L."/>
            <person name="Ma J."/>
        </authorList>
    </citation>
    <scope>NUCLEOTIDE SEQUENCE [LARGE SCALE GENOMIC DNA]</scope>
    <source>
        <strain evidence="10">CGMCC 1.14993</strain>
    </source>
</reference>
<name>A0A8J3AMF7_9BACI</name>
<evidence type="ECO:0000256" key="7">
    <source>
        <dbReference type="SAM" id="Phobius"/>
    </source>
</evidence>
<feature type="transmembrane region" description="Helical" evidence="7">
    <location>
        <begin position="89"/>
        <end position="108"/>
    </location>
</feature>
<dbReference type="AlphaFoldDB" id="A0A8J3AMF7"/>
<feature type="transmembrane region" description="Helical" evidence="7">
    <location>
        <begin position="214"/>
        <end position="236"/>
    </location>
</feature>
<feature type="transmembrane region" description="Helical" evidence="7">
    <location>
        <begin position="120"/>
        <end position="138"/>
    </location>
</feature>
<feature type="transmembrane region" description="Helical" evidence="7">
    <location>
        <begin position="31"/>
        <end position="50"/>
    </location>
</feature>
<gene>
    <name evidence="9" type="ORF">GCM10007380_36770</name>
</gene>
<dbReference type="RefSeq" id="WP_088002308.1">
    <property type="nucleotide sequence ID" value="NZ_BMHB01000003.1"/>
</dbReference>
<dbReference type="GO" id="GO:0005886">
    <property type="term" value="C:plasma membrane"/>
    <property type="evidence" value="ECO:0007669"/>
    <property type="project" value="UniProtKB-SubCell"/>
</dbReference>
<evidence type="ECO:0000256" key="2">
    <source>
        <dbReference type="ARBA" id="ARBA00007362"/>
    </source>
</evidence>
<feature type="transmembrane region" description="Helical" evidence="7">
    <location>
        <begin position="7"/>
        <end position="25"/>
    </location>
</feature>
<feature type="transmembrane region" description="Helical" evidence="7">
    <location>
        <begin position="65"/>
        <end position="83"/>
    </location>
</feature>
<evidence type="ECO:0000259" key="8">
    <source>
        <dbReference type="Pfam" id="PF00892"/>
    </source>
</evidence>